<evidence type="ECO:0000313" key="3">
    <source>
        <dbReference type="EMBL" id="QHT99179.1"/>
    </source>
</evidence>
<evidence type="ECO:0000259" key="2">
    <source>
        <dbReference type="Pfam" id="PF01764"/>
    </source>
</evidence>
<dbReference type="AlphaFoldDB" id="A0A6C0J2U2"/>
<dbReference type="EMBL" id="MN740306">
    <property type="protein sequence ID" value="QHT99179.1"/>
    <property type="molecule type" value="Genomic_DNA"/>
</dbReference>
<feature type="region of interest" description="Disordered" evidence="1">
    <location>
        <begin position="1"/>
        <end position="29"/>
    </location>
</feature>
<evidence type="ECO:0000256" key="1">
    <source>
        <dbReference type="SAM" id="MobiDB-lite"/>
    </source>
</evidence>
<dbReference type="Gene3D" id="3.40.50.1820">
    <property type="entry name" value="alpha/beta hydrolase"/>
    <property type="match status" value="1"/>
</dbReference>
<feature type="domain" description="Fungal lipase-type" evidence="2">
    <location>
        <begin position="145"/>
        <end position="277"/>
    </location>
</feature>
<dbReference type="InterPro" id="IPR029058">
    <property type="entry name" value="AB_hydrolase_fold"/>
</dbReference>
<name>A0A6C0J2U2_9ZZZZ</name>
<dbReference type="InterPro" id="IPR002921">
    <property type="entry name" value="Fungal_lipase-type"/>
</dbReference>
<feature type="compositionally biased region" description="Basic and acidic residues" evidence="1">
    <location>
        <begin position="1"/>
        <end position="24"/>
    </location>
</feature>
<dbReference type="Pfam" id="PF01764">
    <property type="entry name" value="Lipase_3"/>
    <property type="match status" value="1"/>
</dbReference>
<accession>A0A6C0J2U2</accession>
<protein>
    <recommendedName>
        <fullName evidence="2">Fungal lipase-type domain-containing protein</fullName>
    </recommendedName>
</protein>
<dbReference type="PANTHER" id="PTHR45856">
    <property type="entry name" value="ALPHA/BETA-HYDROLASES SUPERFAMILY PROTEIN"/>
    <property type="match status" value="1"/>
</dbReference>
<organism evidence="3">
    <name type="scientific">viral metagenome</name>
    <dbReference type="NCBI Taxonomy" id="1070528"/>
    <lineage>
        <taxon>unclassified sequences</taxon>
        <taxon>metagenomes</taxon>
        <taxon>organismal metagenomes</taxon>
    </lineage>
</organism>
<dbReference type="InterPro" id="IPR051218">
    <property type="entry name" value="Sec_MonoDiacylglyc_Lipase"/>
</dbReference>
<dbReference type="GO" id="GO:0006629">
    <property type="term" value="P:lipid metabolic process"/>
    <property type="evidence" value="ECO:0007669"/>
    <property type="project" value="InterPro"/>
</dbReference>
<sequence>MTEKIHTIDDNSKEDINKTDDSESMKTISLSTSSAIPERMRSNSIFNTVISHRAVLILLQSTLLIYNYGKTFTTNHPGETIETFVNNAINDGSIHKIGLNDTRKTAIMELKEIAPNGRVHTFIDDPISDIQIGITINDEQQNLAIVFRGSESLKDWYYDLQVYKHNLKDDIWIHSGFYNQLHADNIHLCIIAKIKSIILQHPDYKIFVTGHSLGGALATLFGYILSHELEDMITIVSFASPRIGNKPWKKSFENKSNLTHFRVCNNRDLITATPNINYYHVGTDIRLYNDSYYINVGKTHSCCDFSIFTHWSILDHSCELYYQNLVKNIW</sequence>
<dbReference type="SUPFAM" id="SSF53474">
    <property type="entry name" value="alpha/beta-Hydrolases"/>
    <property type="match status" value="1"/>
</dbReference>
<reference evidence="3" key="1">
    <citation type="journal article" date="2020" name="Nature">
        <title>Giant virus diversity and host interactions through global metagenomics.</title>
        <authorList>
            <person name="Schulz F."/>
            <person name="Roux S."/>
            <person name="Paez-Espino D."/>
            <person name="Jungbluth S."/>
            <person name="Walsh D.A."/>
            <person name="Denef V.J."/>
            <person name="McMahon K.D."/>
            <person name="Konstantinidis K.T."/>
            <person name="Eloe-Fadrosh E.A."/>
            <person name="Kyrpides N.C."/>
            <person name="Woyke T."/>
        </authorList>
    </citation>
    <scope>NUCLEOTIDE SEQUENCE</scope>
    <source>
        <strain evidence="3">GVMAG-M-3300025699-48</strain>
    </source>
</reference>
<dbReference type="PANTHER" id="PTHR45856:SF11">
    <property type="entry name" value="FUNGAL LIPASE-LIKE DOMAIN-CONTAINING PROTEIN"/>
    <property type="match status" value="1"/>
</dbReference>
<proteinExistence type="predicted"/>
<dbReference type="CDD" id="cd00519">
    <property type="entry name" value="Lipase_3"/>
    <property type="match status" value="1"/>
</dbReference>